<evidence type="ECO:0000313" key="1">
    <source>
        <dbReference type="EMBL" id="TDO52334.1"/>
    </source>
</evidence>
<sequence length="66" mass="7163">MFRIESDVELSSDWLPAGAFTTVYASRSVAVATAIEGVDDPAEVEVRVVDAATGRVVWRSTAEEFE</sequence>
<keyword evidence="2" id="KW-1185">Reference proteome</keyword>
<dbReference type="AlphaFoldDB" id="A0A4R6KLC7"/>
<protein>
    <submittedName>
        <fullName evidence="1">Uncharacterized protein</fullName>
    </submittedName>
</protein>
<comment type="caution">
    <text evidence="1">The sequence shown here is derived from an EMBL/GenBank/DDBJ whole genome shotgun (WGS) entry which is preliminary data.</text>
</comment>
<evidence type="ECO:0000313" key="2">
    <source>
        <dbReference type="Proteomes" id="UP000295388"/>
    </source>
</evidence>
<reference evidence="1 2" key="1">
    <citation type="submission" date="2019-03" db="EMBL/GenBank/DDBJ databases">
        <title>Genomic Encyclopedia of Type Strains, Phase III (KMG-III): the genomes of soil and plant-associated and newly described type strains.</title>
        <authorList>
            <person name="Whitman W."/>
        </authorList>
    </citation>
    <scope>NUCLEOTIDE SEQUENCE [LARGE SCALE GENOMIC DNA]</scope>
    <source>
        <strain evidence="1 2">VKM Ac-2527</strain>
    </source>
</reference>
<organism evidence="1 2">
    <name type="scientific">Kribbella caucasensis</name>
    <dbReference type="NCBI Taxonomy" id="2512215"/>
    <lineage>
        <taxon>Bacteria</taxon>
        <taxon>Bacillati</taxon>
        <taxon>Actinomycetota</taxon>
        <taxon>Actinomycetes</taxon>
        <taxon>Propionibacteriales</taxon>
        <taxon>Kribbellaceae</taxon>
        <taxon>Kribbella</taxon>
    </lineage>
</organism>
<dbReference type="EMBL" id="SNWQ01000002">
    <property type="protein sequence ID" value="TDO52334.1"/>
    <property type="molecule type" value="Genomic_DNA"/>
</dbReference>
<proteinExistence type="predicted"/>
<accession>A0A4R6KLC7</accession>
<name>A0A4R6KLC7_9ACTN</name>
<dbReference type="Proteomes" id="UP000295388">
    <property type="component" value="Unassembled WGS sequence"/>
</dbReference>
<gene>
    <name evidence="1" type="ORF">EV643_102171</name>
</gene>